<dbReference type="Gene3D" id="2.140.10.30">
    <property type="entry name" value="Dipeptidylpeptidase IV, N-terminal domain"/>
    <property type="match status" value="1"/>
</dbReference>
<keyword evidence="1" id="KW-1133">Transmembrane helix</keyword>
<evidence type="ECO:0000313" key="4">
    <source>
        <dbReference type="Proteomes" id="UP001168821"/>
    </source>
</evidence>
<dbReference type="InterPro" id="IPR050278">
    <property type="entry name" value="Serine_Prot_S9B/DPPIV"/>
</dbReference>
<dbReference type="AlphaFoldDB" id="A0AA38MAE4"/>
<evidence type="ECO:0000259" key="2">
    <source>
        <dbReference type="Pfam" id="PF00930"/>
    </source>
</evidence>
<sequence>MTVETKAKPDEKPAKITSKPCNRVKIAAPYAYVEELVVSSPNERNWRGIFIALLVIVAVLGLIIFSIVLVSPPEEGPRTKGNKPSLEDIFIKLPPPARFNGTWLTESEFVYKDEHGGVTLYNADNLTTRIIMTNSTFRQYDAADFRISNDLRYVLLICEVTKMYKYTTLAKYYIYEIQTRIRKPLSPKELDDKAPFLQYASWSPDGTAVVFVYNNDIYYKPKVEKDLVCRITNTGKQNILYNGVPDWLYENEILRTSHTVWFSPNSLYLLYITFNDTAVGEYKYPWYESNNPKITYPKVKSFRFPTVETPNPEVTVWMVNLTRPKYLFPVELKPTNSVETGSYITSASFLGEQNVAIIWLNRHQNVSVILTCKPRYNYNCTDSITKIPIGVVVAPAQFEAPGRGCSPTHDGDSIYCKHCPPARRTCLDEQAVTVANSQLGSGYGVEADSVTSSRPPLNSILPCIFCADGTINPVSSTRNRALRFHHVFLCYLTSAPFICSILISNSDMNDN</sequence>
<dbReference type="GO" id="GO:0005886">
    <property type="term" value="C:plasma membrane"/>
    <property type="evidence" value="ECO:0007669"/>
    <property type="project" value="TreeGrafter"/>
</dbReference>
<keyword evidence="4" id="KW-1185">Reference proteome</keyword>
<gene>
    <name evidence="3" type="ORF">Zmor_020833</name>
</gene>
<dbReference type="PANTHER" id="PTHR11731">
    <property type="entry name" value="PROTEASE FAMILY S9B,C DIPEPTIDYL-PEPTIDASE IV-RELATED"/>
    <property type="match status" value="1"/>
</dbReference>
<dbReference type="EMBL" id="JALNTZ010000006">
    <property type="protein sequence ID" value="KAJ3649071.1"/>
    <property type="molecule type" value="Genomic_DNA"/>
</dbReference>
<dbReference type="Proteomes" id="UP001168821">
    <property type="component" value="Unassembled WGS sequence"/>
</dbReference>
<reference evidence="3" key="1">
    <citation type="journal article" date="2023" name="G3 (Bethesda)">
        <title>Whole genome assemblies of Zophobas morio and Tenebrio molitor.</title>
        <authorList>
            <person name="Kaur S."/>
            <person name="Stinson S.A."/>
            <person name="diCenzo G.C."/>
        </authorList>
    </citation>
    <scope>NUCLEOTIDE SEQUENCE</scope>
    <source>
        <strain evidence="3">QUZm001</strain>
    </source>
</reference>
<dbReference type="GO" id="GO:0006508">
    <property type="term" value="P:proteolysis"/>
    <property type="evidence" value="ECO:0007669"/>
    <property type="project" value="InterPro"/>
</dbReference>
<feature type="transmembrane region" description="Helical" evidence="1">
    <location>
        <begin position="49"/>
        <end position="70"/>
    </location>
</feature>
<protein>
    <recommendedName>
        <fullName evidence="2">Dipeptidylpeptidase IV N-terminal domain-containing protein</fullName>
    </recommendedName>
</protein>
<proteinExistence type="predicted"/>
<evidence type="ECO:0000313" key="3">
    <source>
        <dbReference type="EMBL" id="KAJ3649071.1"/>
    </source>
</evidence>
<name>A0AA38MAE4_9CUCU</name>
<keyword evidence="1" id="KW-0472">Membrane</keyword>
<organism evidence="3 4">
    <name type="scientific">Zophobas morio</name>
    <dbReference type="NCBI Taxonomy" id="2755281"/>
    <lineage>
        <taxon>Eukaryota</taxon>
        <taxon>Metazoa</taxon>
        <taxon>Ecdysozoa</taxon>
        <taxon>Arthropoda</taxon>
        <taxon>Hexapoda</taxon>
        <taxon>Insecta</taxon>
        <taxon>Pterygota</taxon>
        <taxon>Neoptera</taxon>
        <taxon>Endopterygota</taxon>
        <taxon>Coleoptera</taxon>
        <taxon>Polyphaga</taxon>
        <taxon>Cucujiformia</taxon>
        <taxon>Tenebrionidae</taxon>
        <taxon>Zophobas</taxon>
    </lineage>
</organism>
<keyword evidence="1" id="KW-0812">Transmembrane</keyword>
<accession>A0AA38MAE4</accession>
<dbReference type="Pfam" id="PF00930">
    <property type="entry name" value="DPPIV_N"/>
    <property type="match status" value="1"/>
</dbReference>
<dbReference type="PANTHER" id="PTHR11731:SF135">
    <property type="entry name" value="INACTIVE DIPEPTIDYL PEPTIDASE 10-LIKE PROTEIN"/>
    <property type="match status" value="1"/>
</dbReference>
<dbReference type="SUPFAM" id="SSF82171">
    <property type="entry name" value="DPP6 N-terminal domain-like"/>
    <property type="match status" value="1"/>
</dbReference>
<comment type="caution">
    <text evidence="3">The sequence shown here is derived from an EMBL/GenBank/DDBJ whole genome shotgun (WGS) entry which is preliminary data.</text>
</comment>
<dbReference type="InterPro" id="IPR002469">
    <property type="entry name" value="Peptidase_S9B_N"/>
</dbReference>
<evidence type="ECO:0000256" key="1">
    <source>
        <dbReference type="SAM" id="Phobius"/>
    </source>
</evidence>
<feature type="domain" description="Dipeptidylpeptidase IV N-terminal" evidence="2">
    <location>
        <begin position="148"/>
        <end position="375"/>
    </location>
</feature>